<feature type="non-terminal residue" evidence="1">
    <location>
        <position position="144"/>
    </location>
</feature>
<protein>
    <submittedName>
        <fullName evidence="1">Uncharacterized protein</fullName>
    </submittedName>
</protein>
<dbReference type="AlphaFoldDB" id="A0A382G722"/>
<dbReference type="EMBL" id="UINC01053459">
    <property type="protein sequence ID" value="SVB69991.1"/>
    <property type="molecule type" value="Genomic_DNA"/>
</dbReference>
<name>A0A382G722_9ZZZZ</name>
<reference evidence="1" key="1">
    <citation type="submission" date="2018-05" db="EMBL/GenBank/DDBJ databases">
        <authorList>
            <person name="Lanie J.A."/>
            <person name="Ng W.-L."/>
            <person name="Kazmierczak K.M."/>
            <person name="Andrzejewski T.M."/>
            <person name="Davidsen T.M."/>
            <person name="Wayne K.J."/>
            <person name="Tettelin H."/>
            <person name="Glass J.I."/>
            <person name="Rusch D."/>
            <person name="Podicherti R."/>
            <person name="Tsui H.-C.T."/>
            <person name="Winkler M.E."/>
        </authorList>
    </citation>
    <scope>NUCLEOTIDE SEQUENCE</scope>
</reference>
<accession>A0A382G722</accession>
<sequence>MAGPKCPDCGGVLKSDPVFTLVCQGCSLVCLPIECEKCGNIIQWYDPDEGITESTCEGCSDVGVRCPNCNGDEFKKSGNLVIECEDCGLGFEEWFVKEFHSESTEWEEWKIKNKFRQSKSENLERPLDSSMKKSIERLRTWESR</sequence>
<gene>
    <name evidence="1" type="ORF">METZ01_LOCUS222845</name>
</gene>
<organism evidence="1">
    <name type="scientific">marine metagenome</name>
    <dbReference type="NCBI Taxonomy" id="408172"/>
    <lineage>
        <taxon>unclassified sequences</taxon>
        <taxon>metagenomes</taxon>
        <taxon>ecological metagenomes</taxon>
    </lineage>
</organism>
<proteinExistence type="predicted"/>
<evidence type="ECO:0000313" key="1">
    <source>
        <dbReference type="EMBL" id="SVB69991.1"/>
    </source>
</evidence>